<protein>
    <recommendedName>
        <fullName evidence="7">Sugar phosphate transporter domain-containing protein</fullName>
    </recommendedName>
</protein>
<dbReference type="InterPro" id="IPR050186">
    <property type="entry name" value="TPT_transporter"/>
</dbReference>
<keyword evidence="4 6" id="KW-0472">Membrane</keyword>
<feature type="region of interest" description="Disordered" evidence="5">
    <location>
        <begin position="381"/>
        <end position="404"/>
    </location>
</feature>
<dbReference type="OrthoDB" id="10261634at2759"/>
<dbReference type="InterPro" id="IPR037185">
    <property type="entry name" value="EmrE-like"/>
</dbReference>
<proteinExistence type="predicted"/>
<dbReference type="InterPro" id="IPR004853">
    <property type="entry name" value="Sugar_P_trans_dom"/>
</dbReference>
<evidence type="ECO:0000256" key="2">
    <source>
        <dbReference type="ARBA" id="ARBA00022692"/>
    </source>
</evidence>
<gene>
    <name evidence="8" type="ORF">D9Q98_000935</name>
</gene>
<evidence type="ECO:0000256" key="6">
    <source>
        <dbReference type="SAM" id="Phobius"/>
    </source>
</evidence>
<feature type="compositionally biased region" description="Low complexity" evidence="5">
    <location>
        <begin position="322"/>
        <end position="342"/>
    </location>
</feature>
<dbReference type="GO" id="GO:0016020">
    <property type="term" value="C:membrane"/>
    <property type="evidence" value="ECO:0007669"/>
    <property type="project" value="UniProtKB-SubCell"/>
</dbReference>
<comment type="caution">
    <text evidence="8">The sequence shown here is derived from an EMBL/GenBank/DDBJ whole genome shotgun (WGS) entry which is preliminary data.</text>
</comment>
<dbReference type="PANTHER" id="PTHR11132">
    <property type="entry name" value="SOLUTE CARRIER FAMILY 35"/>
    <property type="match status" value="1"/>
</dbReference>
<keyword evidence="3 6" id="KW-1133">Transmembrane helix</keyword>
<comment type="subcellular location">
    <subcellularLocation>
        <location evidence="1">Membrane</location>
        <topology evidence="1">Multi-pass membrane protein</topology>
    </subcellularLocation>
</comment>
<keyword evidence="9" id="KW-1185">Reference proteome</keyword>
<reference evidence="8" key="2">
    <citation type="submission" date="2020-11" db="EMBL/GenBank/DDBJ databases">
        <authorList>
            <person name="Cecchin M."/>
            <person name="Marcolungo L."/>
            <person name="Rossato M."/>
            <person name="Girolomoni L."/>
            <person name="Cosentino E."/>
            <person name="Cuine S."/>
            <person name="Li-Beisson Y."/>
            <person name="Delledonne M."/>
            <person name="Ballottari M."/>
        </authorList>
    </citation>
    <scope>NUCLEOTIDE SEQUENCE</scope>
    <source>
        <strain evidence="8">211/11P</strain>
        <tissue evidence="8">Whole cell</tissue>
    </source>
</reference>
<organism evidence="8 9">
    <name type="scientific">Chlorella vulgaris</name>
    <name type="common">Green alga</name>
    <dbReference type="NCBI Taxonomy" id="3077"/>
    <lineage>
        <taxon>Eukaryota</taxon>
        <taxon>Viridiplantae</taxon>
        <taxon>Chlorophyta</taxon>
        <taxon>core chlorophytes</taxon>
        <taxon>Trebouxiophyceae</taxon>
        <taxon>Chlorellales</taxon>
        <taxon>Chlorellaceae</taxon>
        <taxon>Chlorella clade</taxon>
        <taxon>Chlorella</taxon>
    </lineage>
</organism>
<feature type="transmembrane region" description="Helical" evidence="6">
    <location>
        <begin position="37"/>
        <end position="55"/>
    </location>
</feature>
<dbReference type="SUPFAM" id="SSF103481">
    <property type="entry name" value="Multidrug resistance efflux transporter EmrE"/>
    <property type="match status" value="2"/>
</dbReference>
<reference evidence="8" key="1">
    <citation type="journal article" date="2019" name="Plant J.">
        <title>Chlorella vulgaris genome assembly and annotation reveals the molecular basis for metabolic acclimation to high light conditions.</title>
        <authorList>
            <person name="Cecchin M."/>
            <person name="Marcolungo L."/>
            <person name="Rossato M."/>
            <person name="Girolomoni L."/>
            <person name="Cosentino E."/>
            <person name="Cuine S."/>
            <person name="Li-Beisson Y."/>
            <person name="Delledonne M."/>
            <person name="Ballottari M."/>
        </authorList>
    </citation>
    <scope>NUCLEOTIDE SEQUENCE</scope>
    <source>
        <strain evidence="8">211/11P</strain>
    </source>
</reference>
<keyword evidence="2 6" id="KW-0812">Transmembrane</keyword>
<name>A0A9D4TZA7_CHLVU</name>
<dbReference type="EMBL" id="SIDB01000001">
    <property type="protein sequence ID" value="KAI3438507.1"/>
    <property type="molecule type" value="Genomic_DNA"/>
</dbReference>
<evidence type="ECO:0000259" key="7">
    <source>
        <dbReference type="Pfam" id="PF03151"/>
    </source>
</evidence>
<evidence type="ECO:0000313" key="9">
    <source>
        <dbReference type="Proteomes" id="UP001055712"/>
    </source>
</evidence>
<dbReference type="Proteomes" id="UP001055712">
    <property type="component" value="Unassembled WGS sequence"/>
</dbReference>
<feature type="transmembrane region" description="Helical" evidence="6">
    <location>
        <begin position="186"/>
        <end position="205"/>
    </location>
</feature>
<feature type="transmembrane region" description="Helical" evidence="6">
    <location>
        <begin position="101"/>
        <end position="119"/>
    </location>
</feature>
<evidence type="ECO:0000256" key="4">
    <source>
        <dbReference type="ARBA" id="ARBA00023136"/>
    </source>
</evidence>
<dbReference type="Pfam" id="PF03151">
    <property type="entry name" value="TPT"/>
    <property type="match status" value="1"/>
</dbReference>
<feature type="region of interest" description="Disordered" evidence="5">
    <location>
        <begin position="317"/>
        <end position="344"/>
    </location>
</feature>
<evidence type="ECO:0000313" key="8">
    <source>
        <dbReference type="EMBL" id="KAI3438507.1"/>
    </source>
</evidence>
<feature type="transmembrane region" description="Helical" evidence="6">
    <location>
        <begin position="76"/>
        <end position="95"/>
    </location>
</feature>
<feature type="transmembrane region" description="Helical" evidence="6">
    <location>
        <begin position="277"/>
        <end position="296"/>
    </location>
</feature>
<evidence type="ECO:0000256" key="1">
    <source>
        <dbReference type="ARBA" id="ARBA00004141"/>
    </source>
</evidence>
<feature type="domain" description="Sugar phosphate transporter" evidence="7">
    <location>
        <begin position="6"/>
        <end position="294"/>
    </location>
</feature>
<accession>A0A9D4TZA7</accession>
<evidence type="ECO:0000256" key="3">
    <source>
        <dbReference type="ARBA" id="ARBA00022989"/>
    </source>
</evidence>
<sequence>MSAVTTALIILAWYGSNIGVLLLNKYLLSIFKFRCPVFLTLCHMLACSCMSYAVAASRMVPLQAVKSRQQFYKISLLALIFCLTVVLGNVSLKFIPVSFNQAIGATTPAFTAGLALVLMRARETRIVYLSLLPVIVGVVIASGAEPMFNMIGFLAAVTAACARALKSVLQGLMLSDSNERMDSLSLLMYMAPVAVVALIPTTLFFEPDAPSLAMELGQNGTFWMLLFLNSFLAYFVNLTNFLVTKHTSALTLQVLGNAKGVVAVVLSLIYFRNPVNFYSVFGYGVTMTGVVMYSQAKKAAKRTAMLQKMAGAEAGGDGLLGGEQQQQQQQQQQQAAAAAAAAKGGGTNGNAAETTALLRAAEKLGSGNFGGHTIISVPANASAREQQKSGRLPMPRGFSSVYEV</sequence>
<dbReference type="AlphaFoldDB" id="A0A9D4TZA7"/>
<feature type="transmembrane region" description="Helical" evidence="6">
    <location>
        <begin position="7"/>
        <end position="31"/>
    </location>
</feature>
<feature type="transmembrane region" description="Helical" evidence="6">
    <location>
        <begin position="220"/>
        <end position="243"/>
    </location>
</feature>
<evidence type="ECO:0000256" key="5">
    <source>
        <dbReference type="SAM" id="MobiDB-lite"/>
    </source>
</evidence>
<feature type="transmembrane region" description="Helical" evidence="6">
    <location>
        <begin position="250"/>
        <end position="271"/>
    </location>
</feature>